<dbReference type="EMBL" id="UINC01021848">
    <property type="protein sequence ID" value="SVA90278.1"/>
    <property type="molecule type" value="Genomic_DNA"/>
</dbReference>
<accession>A0A381ZLS4</accession>
<evidence type="ECO:0000256" key="8">
    <source>
        <dbReference type="ARBA" id="ARBA00023098"/>
    </source>
</evidence>
<keyword evidence="3" id="KW-0444">Lipid biosynthesis</keyword>
<keyword evidence="8" id="KW-0443">Lipid metabolism</keyword>
<evidence type="ECO:0000256" key="11">
    <source>
        <dbReference type="ARBA" id="ARBA00023264"/>
    </source>
</evidence>
<dbReference type="Pfam" id="PF01148">
    <property type="entry name" value="CTP_transf_1"/>
    <property type="match status" value="1"/>
</dbReference>
<evidence type="ECO:0008006" key="14">
    <source>
        <dbReference type="Google" id="ProtNLM"/>
    </source>
</evidence>
<evidence type="ECO:0000256" key="10">
    <source>
        <dbReference type="ARBA" id="ARBA00023209"/>
    </source>
</evidence>
<evidence type="ECO:0000256" key="12">
    <source>
        <dbReference type="SAM" id="Phobius"/>
    </source>
</evidence>
<dbReference type="GO" id="GO:0016024">
    <property type="term" value="P:CDP-diacylglycerol biosynthetic process"/>
    <property type="evidence" value="ECO:0007669"/>
    <property type="project" value="TreeGrafter"/>
</dbReference>
<proteinExistence type="predicted"/>
<keyword evidence="7 12" id="KW-1133">Transmembrane helix</keyword>
<keyword evidence="6" id="KW-0548">Nucleotidyltransferase</keyword>
<keyword evidence="11" id="KW-1208">Phospholipid metabolism</keyword>
<dbReference type="PANTHER" id="PTHR46382">
    <property type="entry name" value="PHOSPHATIDATE CYTIDYLYLTRANSFERASE"/>
    <property type="match status" value="1"/>
</dbReference>
<reference evidence="13" key="1">
    <citation type="submission" date="2018-05" db="EMBL/GenBank/DDBJ databases">
        <authorList>
            <person name="Lanie J.A."/>
            <person name="Ng W.-L."/>
            <person name="Kazmierczak K.M."/>
            <person name="Andrzejewski T.M."/>
            <person name="Davidsen T.M."/>
            <person name="Wayne K.J."/>
            <person name="Tettelin H."/>
            <person name="Glass J.I."/>
            <person name="Rusch D."/>
            <person name="Podicherti R."/>
            <person name="Tsui H.-C.T."/>
            <person name="Winkler M.E."/>
        </authorList>
    </citation>
    <scope>NUCLEOTIDE SEQUENCE</scope>
</reference>
<comment type="subcellular location">
    <subcellularLocation>
        <location evidence="1">Cell membrane</location>
        <topology evidence="1">Multi-pass membrane protein</topology>
    </subcellularLocation>
</comment>
<name>A0A381ZLS4_9ZZZZ</name>
<feature type="transmembrane region" description="Helical" evidence="12">
    <location>
        <begin position="109"/>
        <end position="131"/>
    </location>
</feature>
<feature type="transmembrane region" description="Helical" evidence="12">
    <location>
        <begin position="179"/>
        <end position="201"/>
    </location>
</feature>
<evidence type="ECO:0000256" key="6">
    <source>
        <dbReference type="ARBA" id="ARBA00022695"/>
    </source>
</evidence>
<keyword evidence="5 12" id="KW-0812">Transmembrane</keyword>
<dbReference type="GO" id="GO:0005886">
    <property type="term" value="C:plasma membrane"/>
    <property type="evidence" value="ECO:0007669"/>
    <property type="project" value="UniProtKB-SubCell"/>
</dbReference>
<feature type="non-terminal residue" evidence="13">
    <location>
        <position position="233"/>
    </location>
</feature>
<keyword evidence="4" id="KW-0808">Transferase</keyword>
<sequence length="233" mass="25063">MNKLLQRLITAIVSVLLLLLILFALPPLMSIVAISSLVLVGAWEWGGLLGSQEKRPHWFCVLFIGAVMLGVGWMMPDQKLVIAVSWGSMVWWGIAFLGILRYPISIPPIAAAICGAFVLLPAWLVTGHLILVEPKGAELILLALVIVWSADIGAYFFGRKFGRVRLAPHVSPNKTWEGVLGGLLGSTFGASLGGLCFGWELAEFIPLGLSVGAMSVLGDLTVSMFKRNAGLKD</sequence>
<keyword evidence="9 12" id="KW-0472">Membrane</keyword>
<evidence type="ECO:0000256" key="9">
    <source>
        <dbReference type="ARBA" id="ARBA00023136"/>
    </source>
</evidence>
<gene>
    <name evidence="13" type="ORF">METZ01_LOCUS143132</name>
</gene>
<organism evidence="13">
    <name type="scientific">marine metagenome</name>
    <dbReference type="NCBI Taxonomy" id="408172"/>
    <lineage>
        <taxon>unclassified sequences</taxon>
        <taxon>metagenomes</taxon>
        <taxon>ecological metagenomes</taxon>
    </lineage>
</organism>
<dbReference type="GO" id="GO:0004605">
    <property type="term" value="F:phosphatidate cytidylyltransferase activity"/>
    <property type="evidence" value="ECO:0007669"/>
    <property type="project" value="TreeGrafter"/>
</dbReference>
<evidence type="ECO:0000256" key="4">
    <source>
        <dbReference type="ARBA" id="ARBA00022679"/>
    </source>
</evidence>
<feature type="transmembrane region" description="Helical" evidence="12">
    <location>
        <begin position="81"/>
        <end position="102"/>
    </location>
</feature>
<dbReference type="AlphaFoldDB" id="A0A381ZLS4"/>
<evidence type="ECO:0000256" key="2">
    <source>
        <dbReference type="ARBA" id="ARBA00022475"/>
    </source>
</evidence>
<evidence type="ECO:0000256" key="5">
    <source>
        <dbReference type="ARBA" id="ARBA00022692"/>
    </source>
</evidence>
<feature type="transmembrane region" description="Helical" evidence="12">
    <location>
        <begin position="7"/>
        <end position="25"/>
    </location>
</feature>
<evidence type="ECO:0000256" key="3">
    <source>
        <dbReference type="ARBA" id="ARBA00022516"/>
    </source>
</evidence>
<keyword evidence="10" id="KW-0594">Phospholipid biosynthesis</keyword>
<dbReference type="PANTHER" id="PTHR46382:SF1">
    <property type="entry name" value="PHOSPHATIDATE CYTIDYLYLTRANSFERASE"/>
    <property type="match status" value="1"/>
</dbReference>
<protein>
    <recommendedName>
        <fullName evidence="14">Phosphatidate cytidylyltransferase</fullName>
    </recommendedName>
</protein>
<evidence type="ECO:0000313" key="13">
    <source>
        <dbReference type="EMBL" id="SVA90278.1"/>
    </source>
</evidence>
<evidence type="ECO:0000256" key="1">
    <source>
        <dbReference type="ARBA" id="ARBA00004651"/>
    </source>
</evidence>
<feature type="transmembrane region" description="Helical" evidence="12">
    <location>
        <begin position="31"/>
        <end position="50"/>
    </location>
</feature>
<feature type="transmembrane region" description="Helical" evidence="12">
    <location>
        <begin position="137"/>
        <end position="158"/>
    </location>
</feature>
<keyword evidence="2" id="KW-1003">Cell membrane</keyword>
<evidence type="ECO:0000256" key="7">
    <source>
        <dbReference type="ARBA" id="ARBA00022989"/>
    </source>
</evidence>
<feature type="transmembrane region" description="Helical" evidence="12">
    <location>
        <begin position="57"/>
        <end position="75"/>
    </location>
</feature>